<dbReference type="Pfam" id="PF13695">
    <property type="entry name" value="Zn_ribbon_3CxxC"/>
    <property type="match status" value="1"/>
</dbReference>
<evidence type="ECO:0000256" key="3">
    <source>
        <dbReference type="ARBA" id="ARBA00022833"/>
    </source>
</evidence>
<dbReference type="OrthoDB" id="8121437at2759"/>
<proteinExistence type="predicted"/>
<name>A0A1V6S0Z9_9EURO</name>
<keyword evidence="3" id="KW-0862">Zinc</keyword>
<gene>
    <name evidence="6" type="ORF">PENVUL_c012G05199</name>
</gene>
<feature type="compositionally biased region" description="Low complexity" evidence="4">
    <location>
        <begin position="21"/>
        <end position="41"/>
    </location>
</feature>
<comment type="caution">
    <text evidence="6">The sequence shown here is derived from an EMBL/GenBank/DDBJ whole genome shotgun (WGS) entry which is preliminary data.</text>
</comment>
<keyword evidence="7" id="KW-1185">Reference proteome</keyword>
<evidence type="ECO:0000256" key="2">
    <source>
        <dbReference type="ARBA" id="ARBA00022771"/>
    </source>
</evidence>
<accession>A0A1V6S0Z9</accession>
<keyword evidence="1" id="KW-0479">Metal-binding</keyword>
<feature type="region of interest" description="Disordered" evidence="4">
    <location>
        <begin position="1"/>
        <end position="48"/>
    </location>
</feature>
<evidence type="ECO:0000313" key="7">
    <source>
        <dbReference type="Proteomes" id="UP000191518"/>
    </source>
</evidence>
<dbReference type="STRING" id="29845.A0A1V6S0Z9"/>
<dbReference type="EMBL" id="MDYP01000012">
    <property type="protein sequence ID" value="OQE07712.1"/>
    <property type="molecule type" value="Genomic_DNA"/>
</dbReference>
<evidence type="ECO:0000256" key="1">
    <source>
        <dbReference type="ARBA" id="ARBA00022723"/>
    </source>
</evidence>
<feature type="domain" description="3CxxC-type" evidence="5">
    <location>
        <begin position="91"/>
        <end position="189"/>
    </location>
</feature>
<evidence type="ECO:0000256" key="4">
    <source>
        <dbReference type="SAM" id="MobiDB-lite"/>
    </source>
</evidence>
<keyword evidence="2" id="KW-0863">Zinc-finger</keyword>
<organism evidence="6 7">
    <name type="scientific">Penicillium vulpinum</name>
    <dbReference type="NCBI Taxonomy" id="29845"/>
    <lineage>
        <taxon>Eukaryota</taxon>
        <taxon>Fungi</taxon>
        <taxon>Dikarya</taxon>
        <taxon>Ascomycota</taxon>
        <taxon>Pezizomycotina</taxon>
        <taxon>Eurotiomycetes</taxon>
        <taxon>Eurotiomycetidae</taxon>
        <taxon>Eurotiales</taxon>
        <taxon>Aspergillaceae</taxon>
        <taxon>Penicillium</taxon>
    </lineage>
</organism>
<dbReference type="GO" id="GO:0008270">
    <property type="term" value="F:zinc ion binding"/>
    <property type="evidence" value="ECO:0007669"/>
    <property type="project" value="UniProtKB-KW"/>
</dbReference>
<dbReference type="AlphaFoldDB" id="A0A1V6S0Z9"/>
<dbReference type="InterPro" id="IPR027377">
    <property type="entry name" value="ZAR1/RTP1-5-like_Znf-3CxxC"/>
</dbReference>
<reference evidence="7" key="1">
    <citation type="journal article" date="2017" name="Nat. Microbiol.">
        <title>Global analysis of biosynthetic gene clusters reveals vast potential of secondary metabolite production in Penicillium species.</title>
        <authorList>
            <person name="Nielsen J.C."/>
            <person name="Grijseels S."/>
            <person name="Prigent S."/>
            <person name="Ji B."/>
            <person name="Dainat J."/>
            <person name="Nielsen K.F."/>
            <person name="Frisvad J.C."/>
            <person name="Workman M."/>
            <person name="Nielsen J."/>
        </authorList>
    </citation>
    <scope>NUCLEOTIDE SEQUENCE [LARGE SCALE GENOMIC DNA]</scope>
    <source>
        <strain evidence="7">IBT 29486</strain>
    </source>
</reference>
<dbReference type="Proteomes" id="UP000191518">
    <property type="component" value="Unassembled WGS sequence"/>
</dbReference>
<dbReference type="SMART" id="SM01328">
    <property type="entry name" value="zf-3CxxC"/>
    <property type="match status" value="1"/>
</dbReference>
<protein>
    <recommendedName>
        <fullName evidence="5">3CxxC-type domain-containing protein</fullName>
    </recommendedName>
</protein>
<sequence length="210" mass="23750">MGDIAELGLPRRPGRKKPSIQSKPKAASTTASAPVAPSQTPRTKKKSPITSWSMYQALHDEVSSLLVEVDLHFEFYEHDDEGSSIRERDTNIMGRFVCHNQTCKSAGWSSKKIATTIRLYPGQTYNARVYHQRCKICKSLSRPVLDQSYAERIVYWIKRWNGVQVERPSGSRDSRGPHNSELCEGCRVGHCSQSDDWVTQLEMFVPPKPA</sequence>
<evidence type="ECO:0000259" key="5">
    <source>
        <dbReference type="SMART" id="SM01328"/>
    </source>
</evidence>
<evidence type="ECO:0000313" key="6">
    <source>
        <dbReference type="EMBL" id="OQE07712.1"/>
    </source>
</evidence>